<evidence type="ECO:0008006" key="3">
    <source>
        <dbReference type="Google" id="ProtNLM"/>
    </source>
</evidence>
<sequence>MKPVLLFDVDLTLFNTEKFKAAYPKSIASHFKISHDQFLIIGNEYRASLKKHTDYNISDYLKSISKRFNLPLYELKQICFSPENFACLYPDTLPTLSILSSKYRLGIFSEGFKIFQTTKLKLSGIYHLFNPELIYIFRRKTTSASLAKLPRNSTIIDDNLKVIESLLASKLTSSRNLKPIWLNRQNHPVHPGVHSINSLTSLTT</sequence>
<accession>A0A1F4ZTZ0</accession>
<dbReference type="Gene3D" id="3.40.50.1000">
    <property type="entry name" value="HAD superfamily/HAD-like"/>
    <property type="match status" value="1"/>
</dbReference>
<proteinExistence type="predicted"/>
<evidence type="ECO:0000313" key="2">
    <source>
        <dbReference type="Proteomes" id="UP000176424"/>
    </source>
</evidence>
<comment type="caution">
    <text evidence="1">The sequence shown here is derived from an EMBL/GenBank/DDBJ whole genome shotgun (WGS) entry which is preliminary data.</text>
</comment>
<dbReference type="InterPro" id="IPR023214">
    <property type="entry name" value="HAD_sf"/>
</dbReference>
<gene>
    <name evidence="1" type="ORF">A2397_04765</name>
</gene>
<dbReference type="AlphaFoldDB" id="A0A1F4ZTZ0"/>
<dbReference type="STRING" id="1797263.A2397_04765"/>
<organism evidence="1 2">
    <name type="scientific">Candidatus Amesbacteria bacterium RIFOXYB1_FULL_44_23</name>
    <dbReference type="NCBI Taxonomy" id="1797263"/>
    <lineage>
        <taxon>Bacteria</taxon>
        <taxon>Candidatus Amesiibacteriota</taxon>
    </lineage>
</organism>
<evidence type="ECO:0000313" key="1">
    <source>
        <dbReference type="EMBL" id="OGD09862.1"/>
    </source>
</evidence>
<dbReference type="Proteomes" id="UP000176424">
    <property type="component" value="Unassembled WGS sequence"/>
</dbReference>
<dbReference type="EMBL" id="MEXR01000020">
    <property type="protein sequence ID" value="OGD09862.1"/>
    <property type="molecule type" value="Genomic_DNA"/>
</dbReference>
<dbReference type="InterPro" id="IPR036412">
    <property type="entry name" value="HAD-like_sf"/>
</dbReference>
<protein>
    <recommendedName>
        <fullName evidence="3">Haloacid dehalogenase-like hydrolase</fullName>
    </recommendedName>
</protein>
<reference evidence="1 2" key="1">
    <citation type="journal article" date="2016" name="Nat. Commun.">
        <title>Thousands of microbial genomes shed light on interconnected biogeochemical processes in an aquifer system.</title>
        <authorList>
            <person name="Anantharaman K."/>
            <person name="Brown C.T."/>
            <person name="Hug L.A."/>
            <person name="Sharon I."/>
            <person name="Castelle C.J."/>
            <person name="Probst A.J."/>
            <person name="Thomas B.C."/>
            <person name="Singh A."/>
            <person name="Wilkins M.J."/>
            <person name="Karaoz U."/>
            <person name="Brodie E.L."/>
            <person name="Williams K.H."/>
            <person name="Hubbard S.S."/>
            <person name="Banfield J.F."/>
        </authorList>
    </citation>
    <scope>NUCLEOTIDE SEQUENCE [LARGE SCALE GENOMIC DNA]</scope>
</reference>
<name>A0A1F4ZTZ0_9BACT</name>
<dbReference type="SUPFAM" id="SSF56784">
    <property type="entry name" value="HAD-like"/>
    <property type="match status" value="1"/>
</dbReference>